<evidence type="ECO:0000256" key="4">
    <source>
        <dbReference type="ARBA" id="ARBA00022989"/>
    </source>
</evidence>
<dbReference type="PATRIC" id="fig|587753.10.peg.3393"/>
<evidence type="ECO:0000256" key="3">
    <source>
        <dbReference type="ARBA" id="ARBA00022692"/>
    </source>
</evidence>
<dbReference type="Pfam" id="PF01810">
    <property type="entry name" value="LysE"/>
    <property type="match status" value="1"/>
</dbReference>
<dbReference type="EMBL" id="CP011110">
    <property type="protein sequence ID" value="AKA24855.1"/>
    <property type="molecule type" value="Genomic_DNA"/>
</dbReference>
<dbReference type="KEGG" id="pcz:PCL1606_34040"/>
<gene>
    <name evidence="7" type="ORF">PCL1606_34040</name>
</gene>
<name>A0A0D5Y1C7_9PSED</name>
<feature type="transmembrane region" description="Helical" evidence="6">
    <location>
        <begin position="112"/>
        <end position="134"/>
    </location>
</feature>
<accession>A0A0D5Y1C7</accession>
<feature type="transmembrane region" description="Helical" evidence="6">
    <location>
        <begin position="146"/>
        <end position="168"/>
    </location>
</feature>
<keyword evidence="5 6" id="KW-0472">Membrane</keyword>
<dbReference type="AlphaFoldDB" id="A0A0D5Y1C7"/>
<keyword evidence="3 6" id="KW-0812">Transmembrane</keyword>
<keyword evidence="4 6" id="KW-1133">Transmembrane helix</keyword>
<evidence type="ECO:0000256" key="2">
    <source>
        <dbReference type="ARBA" id="ARBA00022475"/>
    </source>
</evidence>
<evidence type="ECO:0000256" key="5">
    <source>
        <dbReference type="ARBA" id="ARBA00023136"/>
    </source>
</evidence>
<dbReference type="GO" id="GO:0015171">
    <property type="term" value="F:amino acid transmembrane transporter activity"/>
    <property type="evidence" value="ECO:0007669"/>
    <property type="project" value="TreeGrafter"/>
</dbReference>
<proteinExistence type="predicted"/>
<dbReference type="PIRSF" id="PIRSF006324">
    <property type="entry name" value="LeuE"/>
    <property type="match status" value="1"/>
</dbReference>
<organism evidence="7 8">
    <name type="scientific">Pseudomonas chlororaphis</name>
    <dbReference type="NCBI Taxonomy" id="587753"/>
    <lineage>
        <taxon>Bacteria</taxon>
        <taxon>Pseudomonadati</taxon>
        <taxon>Pseudomonadota</taxon>
        <taxon>Gammaproteobacteria</taxon>
        <taxon>Pseudomonadales</taxon>
        <taxon>Pseudomonadaceae</taxon>
        <taxon>Pseudomonas</taxon>
    </lineage>
</organism>
<dbReference type="InterPro" id="IPR001123">
    <property type="entry name" value="LeuE-type"/>
</dbReference>
<reference evidence="7 8" key="1">
    <citation type="journal article" date="2015" name="Mol. Plant Microbe Interact.">
        <title>Comparative Genomic Analysis of Pseudomonas chlororaphis PCL1606 Reveals New Insight into Antifungal Compounds Involved in Biocontrol.</title>
        <authorList>
            <person name="Calderon C.E."/>
            <person name="Ramos C."/>
            <person name="de Vicente A."/>
            <person name="Cazorla F.M."/>
        </authorList>
    </citation>
    <scope>NUCLEOTIDE SEQUENCE [LARGE SCALE GENOMIC DNA]</scope>
    <source>
        <strain evidence="7 8">PCL1606</strain>
    </source>
</reference>
<feature type="transmembrane region" description="Helical" evidence="6">
    <location>
        <begin position="184"/>
        <end position="203"/>
    </location>
</feature>
<feature type="transmembrane region" description="Helical" evidence="6">
    <location>
        <begin position="40"/>
        <end position="65"/>
    </location>
</feature>
<sequence length="209" mass="21953">MDATTLFLYVITVSAVMMTPGPSMLLALNNGASHGMRIAGCGMAGAALSDVLLIGAVGLGLGALLQASEQLFSIVKWGGAAYLLYLAWVLWKAPTTALAAQSSGAASSGRGAFVRSLLVGLSNPKGLLFFSAFLPQFVRPDQPVAQQYLILALVSAAIDCVMMAVYAFGGRHAMRTFSARTMQWINRSCAGMLAALAVGLSLYRRSDIR</sequence>
<dbReference type="PANTHER" id="PTHR30086:SF20">
    <property type="entry name" value="ARGININE EXPORTER PROTEIN ARGO-RELATED"/>
    <property type="match status" value="1"/>
</dbReference>
<dbReference type="Proteomes" id="UP000032748">
    <property type="component" value="Chromosome"/>
</dbReference>
<evidence type="ECO:0000256" key="1">
    <source>
        <dbReference type="ARBA" id="ARBA00004651"/>
    </source>
</evidence>
<evidence type="ECO:0000256" key="6">
    <source>
        <dbReference type="SAM" id="Phobius"/>
    </source>
</evidence>
<feature type="transmembrane region" description="Helical" evidence="6">
    <location>
        <begin position="71"/>
        <end position="91"/>
    </location>
</feature>
<dbReference type="PANTHER" id="PTHR30086">
    <property type="entry name" value="ARGININE EXPORTER PROTEIN ARGO"/>
    <property type="match status" value="1"/>
</dbReference>
<comment type="subcellular location">
    <subcellularLocation>
        <location evidence="1">Cell membrane</location>
        <topology evidence="1">Multi-pass membrane protein</topology>
    </subcellularLocation>
</comment>
<evidence type="ECO:0000313" key="7">
    <source>
        <dbReference type="EMBL" id="AKA24855.1"/>
    </source>
</evidence>
<dbReference type="RefSeq" id="WP_045883567.1">
    <property type="nucleotide sequence ID" value="NZ_CP011110.1"/>
</dbReference>
<dbReference type="OrthoDB" id="9804822at2"/>
<evidence type="ECO:0000313" key="8">
    <source>
        <dbReference type="Proteomes" id="UP000032748"/>
    </source>
</evidence>
<feature type="transmembrane region" description="Helical" evidence="6">
    <location>
        <begin position="6"/>
        <end position="28"/>
    </location>
</feature>
<protein>
    <submittedName>
        <fullName evidence="7">Lysine transporter LysE</fullName>
    </submittedName>
</protein>
<dbReference type="GO" id="GO:0005886">
    <property type="term" value="C:plasma membrane"/>
    <property type="evidence" value="ECO:0007669"/>
    <property type="project" value="UniProtKB-SubCell"/>
</dbReference>
<keyword evidence="2" id="KW-1003">Cell membrane</keyword>